<keyword evidence="2" id="KW-1185">Reference proteome</keyword>
<dbReference type="AlphaFoldDB" id="B9TN15"/>
<organism evidence="1 2">
    <name type="scientific">Ricinus communis</name>
    <name type="common">Castor bean</name>
    <dbReference type="NCBI Taxonomy" id="3988"/>
    <lineage>
        <taxon>Eukaryota</taxon>
        <taxon>Viridiplantae</taxon>
        <taxon>Streptophyta</taxon>
        <taxon>Embryophyta</taxon>
        <taxon>Tracheophyta</taxon>
        <taxon>Spermatophyta</taxon>
        <taxon>Magnoliopsida</taxon>
        <taxon>eudicotyledons</taxon>
        <taxon>Gunneridae</taxon>
        <taxon>Pentapetalae</taxon>
        <taxon>rosids</taxon>
        <taxon>fabids</taxon>
        <taxon>Malpighiales</taxon>
        <taxon>Euphorbiaceae</taxon>
        <taxon>Acalyphoideae</taxon>
        <taxon>Acalypheae</taxon>
        <taxon>Ricinus</taxon>
    </lineage>
</organism>
<sequence length="297" mass="32148">MFDDFTEGLAGYVGATEYFQSGRGPGFSAAGQHRHVGPAETDQLVRAVMGLALIAIDDHDAGIAAGNQAVDVQRQAPARCRDSEQQMAARIDAGISHIQQGNLLAVRQRGLEVLRGNAGVADPGRRAEGAIAAASTAFKHDARRHMVETAAVEVQMQAGLVALQFDGMDIVGAEDDRIAKTHIDRTFRRERVARGIGGLVPAIEDIALHALHAADDGPGRMVVRQDRLARQCGRQVQRKAAVGLFAEAVDHCRMLLVDREILFRKQRSLAAEGFEMARHRFQILATGLRRIANQLTG</sequence>
<dbReference type="Proteomes" id="UP000008311">
    <property type="component" value="Unassembled WGS sequence"/>
</dbReference>
<protein>
    <submittedName>
        <fullName evidence="1">Uncharacterized protein</fullName>
    </submittedName>
</protein>
<name>B9TN15_RICCO</name>
<evidence type="ECO:0000313" key="2">
    <source>
        <dbReference type="Proteomes" id="UP000008311"/>
    </source>
</evidence>
<feature type="non-terminal residue" evidence="1">
    <location>
        <position position="297"/>
    </location>
</feature>
<gene>
    <name evidence="1" type="ORF">RCOM_2117360</name>
</gene>
<accession>B9TN15</accession>
<dbReference type="InParanoid" id="B9TN15"/>
<proteinExistence type="predicted"/>
<evidence type="ECO:0000313" key="1">
    <source>
        <dbReference type="EMBL" id="EEF22749.1"/>
    </source>
</evidence>
<dbReference type="EMBL" id="EQ990880">
    <property type="protein sequence ID" value="EEF22749.1"/>
    <property type="molecule type" value="Genomic_DNA"/>
</dbReference>
<reference evidence="2" key="1">
    <citation type="journal article" date="2010" name="Nat. Biotechnol.">
        <title>Draft genome sequence of the oilseed species Ricinus communis.</title>
        <authorList>
            <person name="Chan A.P."/>
            <person name="Crabtree J."/>
            <person name="Zhao Q."/>
            <person name="Lorenzi H."/>
            <person name="Orvis J."/>
            <person name="Puiu D."/>
            <person name="Melake-Berhan A."/>
            <person name="Jones K.M."/>
            <person name="Redman J."/>
            <person name="Chen G."/>
            <person name="Cahoon E.B."/>
            <person name="Gedil M."/>
            <person name="Stanke M."/>
            <person name="Haas B.J."/>
            <person name="Wortman J.R."/>
            <person name="Fraser-Liggett C.M."/>
            <person name="Ravel J."/>
            <person name="Rabinowicz P.D."/>
        </authorList>
    </citation>
    <scope>NUCLEOTIDE SEQUENCE [LARGE SCALE GENOMIC DNA]</scope>
    <source>
        <strain evidence="2">cv. Hale</strain>
    </source>
</reference>